<accession>A0A438MTX1</accession>
<comment type="cofactor">
    <cofactor evidence="2">
        <name>FAD</name>
        <dbReference type="ChEBI" id="CHEBI:57692"/>
    </cofactor>
</comment>
<feature type="domain" description="Acyl-CoA oxidase C-terminal" evidence="14">
    <location>
        <begin position="504"/>
        <end position="667"/>
    </location>
</feature>
<dbReference type="VEuPathDB" id="FungiDB:PV10_06208"/>
<dbReference type="InterPro" id="IPR025110">
    <property type="entry name" value="AMP-bd_C"/>
</dbReference>
<dbReference type="GO" id="GO:0071949">
    <property type="term" value="F:FAD binding"/>
    <property type="evidence" value="ECO:0007669"/>
    <property type="project" value="InterPro"/>
</dbReference>
<dbReference type="GO" id="GO:0004499">
    <property type="term" value="F:N,N-dimethylaniline monooxygenase activity"/>
    <property type="evidence" value="ECO:0007669"/>
    <property type="project" value="InterPro"/>
</dbReference>
<dbReference type="SUPFAM" id="SSF47203">
    <property type="entry name" value="Acyl-CoA dehydrogenase C-terminal domain-like"/>
    <property type="match status" value="2"/>
</dbReference>
<reference evidence="18 19" key="1">
    <citation type="submission" date="2017-03" db="EMBL/GenBank/DDBJ databases">
        <title>Genomes of endolithic fungi from Antarctica.</title>
        <authorList>
            <person name="Coleine C."/>
            <person name="Masonjones S."/>
            <person name="Stajich J.E."/>
        </authorList>
    </citation>
    <scope>NUCLEOTIDE SEQUENCE [LARGE SCALE GENOMIC DNA]</scope>
    <source>
        <strain evidence="18 19">CCFEE 6314</strain>
    </source>
</reference>
<dbReference type="InterPro" id="IPR037069">
    <property type="entry name" value="AcylCoA_DH/ox_N_sf"/>
</dbReference>
<evidence type="ECO:0000256" key="12">
    <source>
        <dbReference type="ARBA" id="ARBA00023140"/>
    </source>
</evidence>
<dbReference type="Gene3D" id="3.50.50.60">
    <property type="entry name" value="FAD/NAD(P)-binding domain"/>
    <property type="match status" value="2"/>
</dbReference>
<dbReference type="GO" id="GO:0005504">
    <property type="term" value="F:fatty acid binding"/>
    <property type="evidence" value="ECO:0007669"/>
    <property type="project" value="TreeGrafter"/>
</dbReference>
<dbReference type="UniPathway" id="UPA00661"/>
<evidence type="ECO:0000256" key="9">
    <source>
        <dbReference type="ARBA" id="ARBA00022832"/>
    </source>
</evidence>
<dbReference type="VEuPathDB" id="FungiDB:PV10_08095"/>
<evidence type="ECO:0000256" key="10">
    <source>
        <dbReference type="ARBA" id="ARBA00023002"/>
    </source>
</evidence>
<dbReference type="FunFam" id="2.40.110.10:FF:000003">
    <property type="entry name" value="Acyl-coenzyme A oxidase"/>
    <property type="match status" value="1"/>
</dbReference>
<dbReference type="GO" id="GO:0005777">
    <property type="term" value="C:peroxisome"/>
    <property type="evidence" value="ECO:0007669"/>
    <property type="project" value="UniProtKB-SubCell"/>
</dbReference>
<name>A0A438MTX1_EXOME</name>
<keyword evidence="10" id="KW-0560">Oxidoreductase</keyword>
<dbReference type="InterPro" id="IPR045851">
    <property type="entry name" value="AMP-bd_C_sf"/>
</dbReference>
<sequence>MDCPTWVNELRPTEPQGTALLAAERRKSTLESSRITKYIYSTEELERQERLLRIIENDEAFDKSQNYFEDRVKRYQRSLQRAKRLAQLSQAYNWNEADLIAAIELVGEPTSFTLHWTMFIPTIRQQGTVEQHDLFLKKAENLEIIGCYAQTELGHGSNVRGLETTATWSSHDRTFVLNSPALTASKWWIGTLGRTANYAIIMAQLIIEGKNYGPHPFVCQIRDLGTHMPLEGIYVGDVGPKLGYNTMDNGFLLLKRVKIPHINMLARFARVDPETSRYIKPASPALVYGTLTMLRSSIVLDSGRALARGATIATRYCAVRRQFPDRDGPKDAKEIQVLDYPMVQNRLLPLIATSFAMHITGTAMMKLYQEASSALPREGEPSENSQRHSRQLFAELHATSCGLKALATTAAAEGLETARRACGGHGYSSFSGIGAWYADYVPTTTWEGDNFMLTQQVAKYLLDMARSALEGKPPHNATGVNLNNFHSCGGKKPSQRDLSDNDDIVSCFAWRSAYMTFKTLRLKDETEASWNNMQVDFWRISTAHSQYLAVKAFYDDLKSQRTAKALDAQAREILWALFRLYSICTIETAAHDFYASSVLDVQQVEDAIRIMKPALLKQLRPHAVPLVDAWNLPDWLLDSSLGRYDGRVYEDLFHRASQLNPLNSIVPDVGFERIAQPANGGSIDNLPLMWAIHRLLGVVCTINAMSSVSELRYLIKSSGSGAIFTCRSLLATTRKAAIACGIADSQIFIIEEGGLTGNSPASKESAFLTLDDLIDLGRTTPPLKKVQWDNREGERRTAFLSWSSGTSGVPKAVMLSHRNVISQILQVSTFESQSRGGSQHQVSLGLLPQSHIYGLTVICHSSAYRGDEVIVLPKFTLKSCLSAVQRHRITSMFLVPPIIISMLRNDQVMREYDLSSIQSIYSGAASLAPGLTDTLSQILPGVAIRQGYGLTESCGNFSHTVPQDVWLGSSGSLLPACKAKLVSPTGQEITTYGKVGELLLKSPSMCLGYYNSPTESRELFRDGWMTTGDQALVRMSPSGHEHLFIVERIKELIKVKGYQVAPAELEAHLLTHPAVADAAVVGVPHEIDGEVPKAFVVRTAAYSQVELAALARQITRYVAKHKSKSKRLKGGVEFVNAIPKNASGKILQPSQSPPSDIMLFTSKPQILWHTLPQKHQILLSHLVPRRITPFYLTMIASQYDTYDVVVVGAGFSGLYLLHRLREAGFKARIIDEGSDVGGTWYWNCYPGARVDTKVPAYQFTDTETWMGWNWKEEFPGREHIMDYFRHVGNVWNLYPDIQFDSRVNSASWDDVDNRWTISVDSKGSHTSTLQASFLVLCTGFASQPYIPKYPDFETYRGECHHTARWPQSGVDWKGKRVGIIGTGASGVQATQAMNRDASHLTVFQRTPNLALPMLNPNLGEKENSELKEAMPNLTKAIQTSHAGFVYNMVPEYTTSVSESDRLETYERLISTGGLEFWLGNYSDMLLSKEANDLAYKFYHDKTSPRIKDPKLAELLLPKIPPHPFGTKRVSLEQDYFEVFERPNVRLVSLASNPIERFVPTGIQTQDGEIHELDIIVLATGFDSVSGGITRIDVEGTCGTIKDKWSKGISTQLGLSTHGFPNMFFTYGPQAPTAFATGPATAELQGDWIIACLQYMKNHGLHRIEAEKDAEQAWRNHVIDIGDQGLYSEAKSWYFGDNIPGKPREALNYMAGMPEYRRRLWKSAGEKYSGFQLS</sequence>
<dbReference type="VEuPathDB" id="FungiDB:PV10_05365"/>
<feature type="domain" description="Acyl-CoA oxidase C-alpha1" evidence="17">
    <location>
        <begin position="288"/>
        <end position="462"/>
    </location>
</feature>
<comment type="pathway">
    <text evidence="4">Lipid metabolism; peroxisomal fatty acid beta-oxidation.</text>
</comment>
<evidence type="ECO:0000259" key="14">
    <source>
        <dbReference type="Pfam" id="PF01756"/>
    </source>
</evidence>
<dbReference type="InterPro" id="IPR020845">
    <property type="entry name" value="AMP-binding_CS"/>
</dbReference>
<dbReference type="Pfam" id="PF00501">
    <property type="entry name" value="AMP-binding"/>
    <property type="match status" value="1"/>
</dbReference>
<evidence type="ECO:0000256" key="2">
    <source>
        <dbReference type="ARBA" id="ARBA00001974"/>
    </source>
</evidence>
<dbReference type="InterPro" id="IPR012258">
    <property type="entry name" value="Acyl-CoA_oxidase"/>
</dbReference>
<dbReference type="Gene3D" id="2.40.110.10">
    <property type="entry name" value="Butyryl-CoA Dehydrogenase, subunit A, domain 2"/>
    <property type="match status" value="1"/>
</dbReference>
<evidence type="ECO:0000259" key="17">
    <source>
        <dbReference type="Pfam" id="PF22924"/>
    </source>
</evidence>
<feature type="domain" description="AMP-binding enzyme C-terminal" evidence="15">
    <location>
        <begin position="1064"/>
        <end position="1145"/>
    </location>
</feature>
<evidence type="ECO:0000256" key="5">
    <source>
        <dbReference type="ARBA" id="ARBA00006288"/>
    </source>
</evidence>
<dbReference type="PANTHER" id="PTHR10909">
    <property type="entry name" value="ELECTRON TRANSPORT OXIDOREDUCTASE"/>
    <property type="match status" value="1"/>
</dbReference>
<evidence type="ECO:0000259" key="13">
    <source>
        <dbReference type="Pfam" id="PF00501"/>
    </source>
</evidence>
<dbReference type="Gene3D" id="3.40.50.980">
    <property type="match status" value="2"/>
</dbReference>
<dbReference type="GO" id="GO:0055088">
    <property type="term" value="P:lipid homeostasis"/>
    <property type="evidence" value="ECO:0007669"/>
    <property type="project" value="TreeGrafter"/>
</dbReference>
<dbReference type="Gene3D" id="3.30.300.30">
    <property type="match status" value="1"/>
</dbReference>
<dbReference type="SUPFAM" id="SSF51905">
    <property type="entry name" value="FAD/NAD(P)-binding domain"/>
    <property type="match status" value="1"/>
</dbReference>
<evidence type="ECO:0000256" key="6">
    <source>
        <dbReference type="ARBA" id="ARBA00012870"/>
    </source>
</evidence>
<dbReference type="InterPro" id="IPR036250">
    <property type="entry name" value="AcylCo_DH-like_C"/>
</dbReference>
<protein>
    <recommendedName>
        <fullName evidence="6">acyl-CoA oxidase</fullName>
        <ecNumber evidence="6">1.3.3.6</ecNumber>
    </recommendedName>
</protein>
<comment type="catalytic activity">
    <reaction evidence="1">
        <text>a 2,3-saturated acyl-CoA + O2 = a (2E)-enoyl-CoA + H2O2</text>
        <dbReference type="Rhea" id="RHEA:38959"/>
        <dbReference type="ChEBI" id="CHEBI:15379"/>
        <dbReference type="ChEBI" id="CHEBI:16240"/>
        <dbReference type="ChEBI" id="CHEBI:58856"/>
        <dbReference type="ChEBI" id="CHEBI:65111"/>
        <dbReference type="EC" id="1.3.3.6"/>
    </reaction>
</comment>
<dbReference type="InterPro" id="IPR009100">
    <property type="entry name" value="AcylCoA_DH/oxidase_NM_dom_sf"/>
</dbReference>
<dbReference type="InterPro" id="IPR046373">
    <property type="entry name" value="Acyl-CoA_Oxase/DH_mid-dom_sf"/>
</dbReference>
<dbReference type="Pfam" id="PF00743">
    <property type="entry name" value="FMO-like"/>
    <property type="match status" value="1"/>
</dbReference>
<dbReference type="PANTHER" id="PTHR10909:SF250">
    <property type="entry name" value="PEROXISOMAL ACYL-COENZYME A OXIDASE 1"/>
    <property type="match status" value="1"/>
</dbReference>
<dbReference type="Pfam" id="PF14749">
    <property type="entry name" value="Acyl-CoA_ox_N"/>
    <property type="match status" value="1"/>
</dbReference>
<proteinExistence type="inferred from homology"/>
<dbReference type="InterPro" id="IPR020946">
    <property type="entry name" value="Flavin_mOase-like"/>
</dbReference>
<dbReference type="FunFam" id="1.20.140.10:FF:000013">
    <property type="entry name" value="Acyl-coenzyme A oxidase"/>
    <property type="match status" value="1"/>
</dbReference>
<keyword evidence="11" id="KW-0443">Lipid metabolism</keyword>
<evidence type="ECO:0000259" key="16">
    <source>
        <dbReference type="Pfam" id="PF14749"/>
    </source>
</evidence>
<dbReference type="FunFam" id="1.10.540.10:FF:000015">
    <property type="entry name" value="Acyl-coenzyme A oxidase"/>
    <property type="match status" value="1"/>
</dbReference>
<keyword evidence="8" id="KW-0274">FAD</keyword>
<evidence type="ECO:0000313" key="18">
    <source>
        <dbReference type="EMBL" id="RVX66409.1"/>
    </source>
</evidence>
<dbReference type="Gene3D" id="2.30.38.10">
    <property type="entry name" value="Luciferase, Domain 3"/>
    <property type="match status" value="1"/>
</dbReference>
<evidence type="ECO:0000256" key="8">
    <source>
        <dbReference type="ARBA" id="ARBA00022827"/>
    </source>
</evidence>
<feature type="domain" description="AMP-dependent synthetase/ligase" evidence="13">
    <location>
        <begin position="688"/>
        <end position="1010"/>
    </location>
</feature>
<evidence type="ECO:0000256" key="7">
    <source>
        <dbReference type="ARBA" id="ARBA00022630"/>
    </source>
</evidence>
<feature type="domain" description="Acyl-coenzyme A oxidase N-terminal" evidence="16">
    <location>
        <begin position="35"/>
        <end position="145"/>
    </location>
</feature>
<dbReference type="EC" id="1.3.3.6" evidence="6"/>
<evidence type="ECO:0000313" key="19">
    <source>
        <dbReference type="Proteomes" id="UP000288859"/>
    </source>
</evidence>
<dbReference type="OrthoDB" id="66881at2759"/>
<dbReference type="PROSITE" id="PS00455">
    <property type="entry name" value="AMP_BINDING"/>
    <property type="match status" value="1"/>
</dbReference>
<dbReference type="Gene3D" id="1.10.540.10">
    <property type="entry name" value="Acyl-CoA dehydrogenase/oxidase, N-terminal domain"/>
    <property type="match status" value="1"/>
</dbReference>
<evidence type="ECO:0000256" key="3">
    <source>
        <dbReference type="ARBA" id="ARBA00004275"/>
    </source>
</evidence>
<dbReference type="FunFam" id="1.20.140.10:FF:000015">
    <property type="entry name" value="Acyl-coenzyme A oxidase"/>
    <property type="match status" value="1"/>
</dbReference>
<keyword evidence="12" id="KW-0576">Peroxisome</keyword>
<keyword evidence="9" id="KW-0276">Fatty acid metabolism</keyword>
<dbReference type="Proteomes" id="UP000288859">
    <property type="component" value="Unassembled WGS sequence"/>
</dbReference>
<evidence type="ECO:0000259" key="15">
    <source>
        <dbReference type="Pfam" id="PF13193"/>
    </source>
</evidence>
<comment type="subcellular location">
    <subcellularLocation>
        <location evidence="3">Peroxisome</location>
    </subcellularLocation>
</comment>
<dbReference type="InterPro" id="IPR000873">
    <property type="entry name" value="AMP-dep_synth/lig_dom"/>
</dbReference>
<evidence type="ECO:0000256" key="1">
    <source>
        <dbReference type="ARBA" id="ARBA00001201"/>
    </source>
</evidence>
<organism evidence="18 19">
    <name type="scientific">Exophiala mesophila</name>
    <name type="common">Black yeast-like fungus</name>
    <dbReference type="NCBI Taxonomy" id="212818"/>
    <lineage>
        <taxon>Eukaryota</taxon>
        <taxon>Fungi</taxon>
        <taxon>Dikarya</taxon>
        <taxon>Ascomycota</taxon>
        <taxon>Pezizomycotina</taxon>
        <taxon>Eurotiomycetes</taxon>
        <taxon>Chaetothyriomycetidae</taxon>
        <taxon>Chaetothyriales</taxon>
        <taxon>Herpotrichiellaceae</taxon>
        <taxon>Exophiala</taxon>
    </lineage>
</organism>
<dbReference type="EMBL" id="NAJM01000062">
    <property type="protein sequence ID" value="RVX66409.1"/>
    <property type="molecule type" value="Genomic_DNA"/>
</dbReference>
<comment type="caution">
    <text evidence="18">The sequence shown here is derived from an EMBL/GenBank/DDBJ whole genome shotgun (WGS) entry which is preliminary data.</text>
</comment>
<dbReference type="Pfam" id="PF01756">
    <property type="entry name" value="ACOX"/>
    <property type="match status" value="1"/>
</dbReference>
<comment type="similarity">
    <text evidence="5">Belongs to the acyl-CoA oxidase family.</text>
</comment>
<gene>
    <name evidence="18" type="ORF">B0A52_09639</name>
</gene>
<evidence type="ECO:0000256" key="4">
    <source>
        <dbReference type="ARBA" id="ARBA00004846"/>
    </source>
</evidence>
<dbReference type="SUPFAM" id="SSF56645">
    <property type="entry name" value="Acyl-CoA dehydrogenase NM domain-like"/>
    <property type="match status" value="1"/>
</dbReference>
<dbReference type="InterPro" id="IPR055060">
    <property type="entry name" value="ACOX_C_alpha1"/>
</dbReference>
<dbReference type="GO" id="GO:0033540">
    <property type="term" value="P:fatty acid beta-oxidation using acyl-CoA oxidase"/>
    <property type="evidence" value="ECO:0007669"/>
    <property type="project" value="UniProtKB-UniPathway"/>
</dbReference>
<dbReference type="GO" id="GO:0003997">
    <property type="term" value="F:acyl-CoA oxidase activity"/>
    <property type="evidence" value="ECO:0007669"/>
    <property type="project" value="UniProtKB-EC"/>
</dbReference>
<dbReference type="InterPro" id="IPR002655">
    <property type="entry name" value="Acyl-CoA_oxidase_C"/>
</dbReference>
<dbReference type="InterPro" id="IPR036188">
    <property type="entry name" value="FAD/NAD-bd_sf"/>
</dbReference>
<dbReference type="Pfam" id="PF13193">
    <property type="entry name" value="AMP-binding_C"/>
    <property type="match status" value="1"/>
</dbReference>
<evidence type="ECO:0000256" key="11">
    <source>
        <dbReference type="ARBA" id="ARBA00023098"/>
    </source>
</evidence>
<dbReference type="InterPro" id="IPR029320">
    <property type="entry name" value="Acyl-CoA_ox_N"/>
</dbReference>
<dbReference type="Pfam" id="PF22924">
    <property type="entry name" value="ACOX_C_alpha1"/>
    <property type="match status" value="1"/>
</dbReference>
<dbReference type="SUPFAM" id="SSF56801">
    <property type="entry name" value="Acetyl-CoA synthetase-like"/>
    <property type="match status" value="1"/>
</dbReference>
<dbReference type="GO" id="GO:0050661">
    <property type="term" value="F:NADP binding"/>
    <property type="evidence" value="ECO:0007669"/>
    <property type="project" value="InterPro"/>
</dbReference>
<dbReference type="Gene3D" id="1.20.140.10">
    <property type="entry name" value="Butyryl-CoA Dehydrogenase, subunit A, domain 3"/>
    <property type="match status" value="2"/>
</dbReference>
<keyword evidence="7" id="KW-0285">Flavoprotein</keyword>